<dbReference type="Proteomes" id="UP000198461">
    <property type="component" value="Unassembled WGS sequence"/>
</dbReference>
<keyword evidence="1" id="KW-0732">Signal</keyword>
<dbReference type="AlphaFoldDB" id="A0A1N6FFC0"/>
<accession>A0A1N6FFC0</accession>
<dbReference type="OrthoDB" id="5612334at2"/>
<feature type="chain" id="PRO_5009935911" evidence="1">
    <location>
        <begin position="20"/>
        <end position="187"/>
    </location>
</feature>
<evidence type="ECO:0000256" key="1">
    <source>
        <dbReference type="SAM" id="SignalP"/>
    </source>
</evidence>
<gene>
    <name evidence="2" type="ORF">SAMN05443662_1055</name>
</gene>
<dbReference type="STRING" id="364032.SAMN05443662_1055"/>
<evidence type="ECO:0000313" key="3">
    <source>
        <dbReference type="Proteomes" id="UP000198461"/>
    </source>
</evidence>
<name>A0A1N6FFC0_9GAMM</name>
<protein>
    <submittedName>
        <fullName evidence="2">Uncharacterized protein</fullName>
    </submittedName>
</protein>
<dbReference type="RefSeq" id="WP_074201324.1">
    <property type="nucleotide sequence ID" value="NZ_FSRE01000002.1"/>
</dbReference>
<feature type="signal peptide" evidence="1">
    <location>
        <begin position="1"/>
        <end position="19"/>
    </location>
</feature>
<dbReference type="EMBL" id="FSRE01000002">
    <property type="protein sequence ID" value="SIN93904.1"/>
    <property type="molecule type" value="Genomic_DNA"/>
</dbReference>
<sequence length="187" mass="21972">MNRLISLLLLLILAAPTAAAVKPSEVTFMGLELAKTDLNQIRKHLWRNGGFMQAPTTVRQINVDIFYPWSRMRDSYLLEFHYDPNGKFQWLKRVYRFSPHKQVLTHNSMDPITTKEVALTLEEQLGPPNRTIYRQWGGMPGYYAYEWKDDIMTIRVDRVDGDPTQPVFVLYRLNQFNYQYAEKGQQP</sequence>
<organism evidence="2 3">
    <name type="scientific">Sulfurivirga caldicuralii</name>
    <dbReference type="NCBI Taxonomy" id="364032"/>
    <lineage>
        <taxon>Bacteria</taxon>
        <taxon>Pseudomonadati</taxon>
        <taxon>Pseudomonadota</taxon>
        <taxon>Gammaproteobacteria</taxon>
        <taxon>Thiotrichales</taxon>
        <taxon>Piscirickettsiaceae</taxon>
        <taxon>Sulfurivirga</taxon>
    </lineage>
</organism>
<keyword evidence="3" id="KW-1185">Reference proteome</keyword>
<proteinExistence type="predicted"/>
<evidence type="ECO:0000313" key="2">
    <source>
        <dbReference type="EMBL" id="SIN93904.1"/>
    </source>
</evidence>
<reference evidence="2 3" key="1">
    <citation type="submission" date="2016-11" db="EMBL/GenBank/DDBJ databases">
        <authorList>
            <person name="Jaros S."/>
            <person name="Januszkiewicz K."/>
            <person name="Wedrychowicz H."/>
        </authorList>
    </citation>
    <scope>NUCLEOTIDE SEQUENCE [LARGE SCALE GENOMIC DNA]</scope>
    <source>
        <strain evidence="2 3">DSM 17737</strain>
    </source>
</reference>